<proteinExistence type="inferred from homology"/>
<reference evidence="5" key="1">
    <citation type="journal article" date="2021" name="Front. Microbiol.">
        <title>Comprehensive Comparative Genomics and Phenotyping of Methylobacterium Species.</title>
        <authorList>
            <person name="Alessa O."/>
            <person name="Ogura Y."/>
            <person name="Fujitani Y."/>
            <person name="Takami H."/>
            <person name="Hayashi T."/>
            <person name="Sahin N."/>
            <person name="Tani A."/>
        </authorList>
    </citation>
    <scope>NUCLEOTIDE SEQUENCE</scope>
    <source>
        <strain evidence="5">NBRC 15689</strain>
    </source>
</reference>
<evidence type="ECO:0000313" key="6">
    <source>
        <dbReference type="Proteomes" id="UP001055156"/>
    </source>
</evidence>
<dbReference type="InterPro" id="IPR014746">
    <property type="entry name" value="Gln_synth/guanido_kin_cat_dom"/>
</dbReference>
<keyword evidence="1 4" id="KW-0436">Ligase</keyword>
<gene>
    <name evidence="5" type="ORF">LKMONMHP_1614</name>
</gene>
<dbReference type="Pfam" id="PF04107">
    <property type="entry name" value="GCS2"/>
    <property type="match status" value="1"/>
</dbReference>
<keyword evidence="3 4" id="KW-0067">ATP-binding</keyword>
<protein>
    <recommendedName>
        <fullName evidence="4">Putative glutamate--cysteine ligase 2</fullName>
        <ecNumber evidence="4">6.3.2.2</ecNumber>
    </recommendedName>
    <alternativeName>
        <fullName evidence="4">Gamma-glutamylcysteine synthetase 2</fullName>
        <shortName evidence="4">GCS 2</shortName>
        <shortName evidence="4">Gamma-GCS 2</shortName>
    </alternativeName>
</protein>
<comment type="caution">
    <text evidence="5">The sequence shown here is derived from an EMBL/GenBank/DDBJ whole genome shotgun (WGS) entry which is preliminary data.</text>
</comment>
<name>A0ABQ4T564_METOR</name>
<dbReference type="InterPro" id="IPR050141">
    <property type="entry name" value="GCL_type2/YbdK_subfam"/>
</dbReference>
<dbReference type="InterPro" id="IPR011793">
    <property type="entry name" value="YbdK"/>
</dbReference>
<keyword evidence="6" id="KW-1185">Reference proteome</keyword>
<evidence type="ECO:0000256" key="2">
    <source>
        <dbReference type="ARBA" id="ARBA00022741"/>
    </source>
</evidence>
<dbReference type="GO" id="GO:0016874">
    <property type="term" value="F:ligase activity"/>
    <property type="evidence" value="ECO:0007669"/>
    <property type="project" value="UniProtKB-KW"/>
</dbReference>
<dbReference type="Gene3D" id="3.30.590.20">
    <property type="match status" value="1"/>
</dbReference>
<organism evidence="5 6">
    <name type="scientific">Methylobacterium organophilum</name>
    <dbReference type="NCBI Taxonomy" id="410"/>
    <lineage>
        <taxon>Bacteria</taxon>
        <taxon>Pseudomonadati</taxon>
        <taxon>Pseudomonadota</taxon>
        <taxon>Alphaproteobacteria</taxon>
        <taxon>Hyphomicrobiales</taxon>
        <taxon>Methylobacteriaceae</taxon>
        <taxon>Methylobacterium</taxon>
    </lineage>
</organism>
<dbReference type="NCBIfam" id="TIGR02050">
    <property type="entry name" value="gshA_cyan_rel"/>
    <property type="match status" value="1"/>
</dbReference>
<evidence type="ECO:0000256" key="4">
    <source>
        <dbReference type="HAMAP-Rule" id="MF_01609"/>
    </source>
</evidence>
<evidence type="ECO:0000313" key="5">
    <source>
        <dbReference type="EMBL" id="GJE26763.1"/>
    </source>
</evidence>
<dbReference type="PANTHER" id="PTHR36510:SF1">
    <property type="entry name" value="GLUTAMATE--CYSTEINE LIGASE 2-RELATED"/>
    <property type="match status" value="1"/>
</dbReference>
<reference evidence="5" key="2">
    <citation type="submission" date="2021-08" db="EMBL/GenBank/DDBJ databases">
        <authorList>
            <person name="Tani A."/>
            <person name="Ola A."/>
            <person name="Ogura Y."/>
            <person name="Katsura K."/>
            <person name="Hayashi T."/>
        </authorList>
    </citation>
    <scope>NUCLEOTIDE SEQUENCE</scope>
    <source>
        <strain evidence="5">NBRC 15689</strain>
    </source>
</reference>
<dbReference type="RefSeq" id="WP_238310637.1">
    <property type="nucleotide sequence ID" value="NZ_BPQV01000004.1"/>
</dbReference>
<dbReference type="InterPro" id="IPR006336">
    <property type="entry name" value="GCS2"/>
</dbReference>
<dbReference type="PANTHER" id="PTHR36510">
    <property type="entry name" value="GLUTAMATE--CYSTEINE LIGASE 2-RELATED"/>
    <property type="match status" value="1"/>
</dbReference>
<keyword evidence="2 4" id="KW-0547">Nucleotide-binding</keyword>
<sequence>MAHAYRFGIEEELFLASTRSRSAPREVPRDFHDEARRRLEAVEREMLQSQIEICTPPSASFSEARERLTALRSGLAGVARDYGLKVFAAGTHPTALWSEQKPTRKARYRKMIEDLQIVGRRSVVCGLHVHVEVPRPEARIDLMRRLLPFLPLLLALSTSSPFWERERTGLAGYRARVYAELPRTGLPELFEDMADYERYVAAMTQAKAVEDATFFWWHIRPSIRYPTLELRVADSCTRLSDSLAVAALFRCLVRLVERRPEIHAHMTGASRGFVMENLWRAEREGVHASLIDETSASAVPVRKAVDALLDLVAEDAAALGCESEVAHARHIARDGTSADRQLAVHEAALAAGKSPRVALSAVIDWLAEATKAG</sequence>
<dbReference type="EMBL" id="BPQV01000004">
    <property type="protein sequence ID" value="GJE26763.1"/>
    <property type="molecule type" value="Genomic_DNA"/>
</dbReference>
<accession>A0ABQ4T564</accession>
<evidence type="ECO:0000256" key="1">
    <source>
        <dbReference type="ARBA" id="ARBA00022598"/>
    </source>
</evidence>
<dbReference type="EC" id="6.3.2.2" evidence="4"/>
<dbReference type="Proteomes" id="UP001055156">
    <property type="component" value="Unassembled WGS sequence"/>
</dbReference>
<comment type="catalytic activity">
    <reaction evidence="4">
        <text>L-cysteine + L-glutamate + ATP = gamma-L-glutamyl-L-cysteine + ADP + phosphate + H(+)</text>
        <dbReference type="Rhea" id="RHEA:13285"/>
        <dbReference type="ChEBI" id="CHEBI:15378"/>
        <dbReference type="ChEBI" id="CHEBI:29985"/>
        <dbReference type="ChEBI" id="CHEBI:30616"/>
        <dbReference type="ChEBI" id="CHEBI:35235"/>
        <dbReference type="ChEBI" id="CHEBI:43474"/>
        <dbReference type="ChEBI" id="CHEBI:58173"/>
        <dbReference type="ChEBI" id="CHEBI:456216"/>
        <dbReference type="EC" id="6.3.2.2"/>
    </reaction>
</comment>
<dbReference type="NCBIfam" id="NF010039">
    <property type="entry name" value="PRK13515.1"/>
    <property type="match status" value="1"/>
</dbReference>
<evidence type="ECO:0000256" key="3">
    <source>
        <dbReference type="ARBA" id="ARBA00022840"/>
    </source>
</evidence>
<dbReference type="HAMAP" id="MF_01609">
    <property type="entry name" value="Glu_cys_ligase_2"/>
    <property type="match status" value="1"/>
</dbReference>
<dbReference type="SUPFAM" id="SSF55931">
    <property type="entry name" value="Glutamine synthetase/guanido kinase"/>
    <property type="match status" value="1"/>
</dbReference>
<comment type="similarity">
    <text evidence="4">Belongs to the glutamate--cysteine ligase type 2 family. YbdK subfamily.</text>
</comment>
<comment type="function">
    <text evidence="4">ATP-dependent carboxylate-amine ligase which exhibits weak glutamate--cysteine ligase activity.</text>
</comment>